<dbReference type="GO" id="GO:0000160">
    <property type="term" value="P:phosphorelay signal transduction system"/>
    <property type="evidence" value="ECO:0007669"/>
    <property type="project" value="InterPro"/>
</dbReference>
<dbReference type="PANTHER" id="PTHR43228">
    <property type="entry name" value="TWO-COMPONENT RESPONSE REGULATOR"/>
    <property type="match status" value="1"/>
</dbReference>
<feature type="non-terminal residue" evidence="3">
    <location>
        <position position="1"/>
    </location>
</feature>
<dbReference type="PROSITE" id="PS50110">
    <property type="entry name" value="RESPONSE_REGULATORY"/>
    <property type="match status" value="1"/>
</dbReference>
<dbReference type="InterPro" id="IPR001789">
    <property type="entry name" value="Sig_transdc_resp-reg_receiver"/>
</dbReference>
<evidence type="ECO:0000313" key="4">
    <source>
        <dbReference type="Proteomes" id="UP000176992"/>
    </source>
</evidence>
<dbReference type="EMBL" id="MFIV01000031">
    <property type="protein sequence ID" value="OGF99283.1"/>
    <property type="molecule type" value="Genomic_DNA"/>
</dbReference>
<dbReference type="Pfam" id="PF00072">
    <property type="entry name" value="Response_reg"/>
    <property type="match status" value="1"/>
</dbReference>
<protein>
    <submittedName>
        <fullName evidence="3">Response regulator receiver protein</fullName>
    </submittedName>
</protein>
<dbReference type="Gene3D" id="3.40.50.2300">
    <property type="match status" value="1"/>
</dbReference>
<dbReference type="InterPro" id="IPR011006">
    <property type="entry name" value="CheY-like_superfamily"/>
</dbReference>
<accession>A0A1F5YGM4</accession>
<feature type="modified residue" description="4-aspartylphosphate" evidence="1">
    <location>
        <position position="42"/>
    </location>
</feature>
<sequence length="110" mass="11997">VAAKMLSHIGHQVAVAEEGGMAVEMYRNAGNSGRPFDVVILDLTIKGGMGGREALEKMIEINPGVKAIVSSGYSNDPVLSDFKKFGFRGMVAKPYRMEDLKQILSRVIRE</sequence>
<dbReference type="PANTHER" id="PTHR43228:SF1">
    <property type="entry name" value="TWO-COMPONENT RESPONSE REGULATOR ARR22"/>
    <property type="match status" value="1"/>
</dbReference>
<dbReference type="Proteomes" id="UP000176992">
    <property type="component" value="Unassembled WGS sequence"/>
</dbReference>
<gene>
    <name evidence="3" type="ORF">A2Z86_10250</name>
</gene>
<evidence type="ECO:0000256" key="1">
    <source>
        <dbReference type="PROSITE-ProRule" id="PRU00169"/>
    </source>
</evidence>
<proteinExistence type="predicted"/>
<feature type="domain" description="Response regulatory" evidence="2">
    <location>
        <begin position="1"/>
        <end position="108"/>
    </location>
</feature>
<dbReference type="AlphaFoldDB" id="A0A1F5YGM4"/>
<keyword evidence="1" id="KW-0597">Phosphoprotein</keyword>
<evidence type="ECO:0000259" key="2">
    <source>
        <dbReference type="PROSITE" id="PS50110"/>
    </source>
</evidence>
<name>A0A1F5YGM4_9BACT</name>
<dbReference type="InterPro" id="IPR052048">
    <property type="entry name" value="ST_Response_Regulator"/>
</dbReference>
<reference evidence="3 4" key="1">
    <citation type="journal article" date="2016" name="Nat. Commun.">
        <title>Thousands of microbial genomes shed light on interconnected biogeochemical processes in an aquifer system.</title>
        <authorList>
            <person name="Anantharaman K."/>
            <person name="Brown C.T."/>
            <person name="Hug L.A."/>
            <person name="Sharon I."/>
            <person name="Castelle C.J."/>
            <person name="Probst A.J."/>
            <person name="Thomas B.C."/>
            <person name="Singh A."/>
            <person name="Wilkins M.J."/>
            <person name="Karaoz U."/>
            <person name="Brodie E.L."/>
            <person name="Williams K.H."/>
            <person name="Hubbard S.S."/>
            <person name="Banfield J.F."/>
        </authorList>
    </citation>
    <scope>NUCLEOTIDE SEQUENCE [LARGE SCALE GENOMIC DNA]</scope>
</reference>
<comment type="caution">
    <text evidence="3">The sequence shown here is derived from an EMBL/GenBank/DDBJ whole genome shotgun (WGS) entry which is preliminary data.</text>
</comment>
<dbReference type="SUPFAM" id="SSF52172">
    <property type="entry name" value="CheY-like"/>
    <property type="match status" value="1"/>
</dbReference>
<evidence type="ECO:0000313" key="3">
    <source>
        <dbReference type="EMBL" id="OGF99283.1"/>
    </source>
</evidence>
<organism evidence="3 4">
    <name type="scientific">Candidatus Glassbacteria bacterium GWA2_58_10</name>
    <dbReference type="NCBI Taxonomy" id="1817865"/>
    <lineage>
        <taxon>Bacteria</taxon>
        <taxon>Candidatus Glassiibacteriota</taxon>
    </lineage>
</organism>